<evidence type="ECO:0000256" key="4">
    <source>
        <dbReference type="ARBA" id="ARBA00023069"/>
    </source>
</evidence>
<keyword evidence="5 7" id="KW-0206">Cytoskeleton</keyword>
<gene>
    <name evidence="13" type="ORF">KQX54_007221</name>
</gene>
<evidence type="ECO:0000256" key="2">
    <source>
        <dbReference type="ARBA" id="ARBA00004245"/>
    </source>
</evidence>
<dbReference type="Pfam" id="PF23350">
    <property type="entry name" value="BBS2_pf"/>
    <property type="match status" value="1"/>
</dbReference>
<evidence type="ECO:0000256" key="7">
    <source>
        <dbReference type="PIRNR" id="PIRNR013684"/>
    </source>
</evidence>
<evidence type="ECO:0000256" key="1">
    <source>
        <dbReference type="ARBA" id="ARBA00004138"/>
    </source>
</evidence>
<dbReference type="InterPro" id="IPR036322">
    <property type="entry name" value="WD40_repeat_dom_sf"/>
</dbReference>
<dbReference type="Pfam" id="PF14782">
    <property type="entry name" value="BBS2_GAE"/>
    <property type="match status" value="1"/>
</dbReference>
<evidence type="ECO:0000259" key="9">
    <source>
        <dbReference type="Pfam" id="PF14782"/>
    </source>
</evidence>
<dbReference type="AlphaFoldDB" id="A0AAV7IBS1"/>
<dbReference type="EMBL" id="JAHXZJ010001864">
    <property type="protein sequence ID" value="KAH0549224.1"/>
    <property type="molecule type" value="Genomic_DNA"/>
</dbReference>
<dbReference type="Gene3D" id="2.130.10.10">
    <property type="entry name" value="YVTN repeat-like/Quinoprotein amine dehydrogenase"/>
    <property type="match status" value="1"/>
</dbReference>
<reference evidence="13 14" key="1">
    <citation type="journal article" date="2021" name="J. Hered.">
        <title>A chromosome-level genome assembly of the parasitoid wasp, Cotesia glomerata (Hymenoptera: Braconidae).</title>
        <authorList>
            <person name="Pinto B.J."/>
            <person name="Weis J.J."/>
            <person name="Gamble T."/>
            <person name="Ode P.J."/>
            <person name="Paul R."/>
            <person name="Zaspel J.M."/>
        </authorList>
    </citation>
    <scope>NUCLEOTIDE SEQUENCE [LARGE SCALE GENOMIC DNA]</scope>
    <source>
        <strain evidence="13">CgM1</strain>
    </source>
</reference>
<dbReference type="InterPro" id="IPR029333">
    <property type="entry name" value="BBS2_GAE_dom"/>
</dbReference>
<accession>A0AAV7IBS1</accession>
<dbReference type="InterPro" id="IPR055380">
    <property type="entry name" value="BBS2_hp_dom"/>
</dbReference>
<dbReference type="InterPro" id="IPR029429">
    <property type="entry name" value="BBS2_Mid"/>
</dbReference>
<evidence type="ECO:0000259" key="11">
    <source>
        <dbReference type="Pfam" id="PF23350"/>
    </source>
</evidence>
<feature type="domain" description="BBS2 GAE" evidence="9">
    <location>
        <begin position="370"/>
        <end position="453"/>
    </location>
</feature>
<evidence type="ECO:0000256" key="5">
    <source>
        <dbReference type="ARBA" id="ARBA00023212"/>
    </source>
</evidence>
<dbReference type="GO" id="GO:0016020">
    <property type="term" value="C:membrane"/>
    <property type="evidence" value="ECO:0007669"/>
    <property type="project" value="TreeGrafter"/>
</dbReference>
<proteinExistence type="predicted"/>
<dbReference type="GO" id="GO:0034464">
    <property type="term" value="C:BBSome"/>
    <property type="evidence" value="ECO:0007669"/>
    <property type="project" value="UniProtKB-UniRule"/>
</dbReference>
<evidence type="ECO:0000259" key="8">
    <source>
        <dbReference type="Pfam" id="PF14781"/>
    </source>
</evidence>
<dbReference type="GO" id="GO:1905515">
    <property type="term" value="P:non-motile cilium assembly"/>
    <property type="evidence" value="ECO:0007669"/>
    <property type="project" value="InterPro"/>
</dbReference>
<dbReference type="GO" id="GO:0043005">
    <property type="term" value="C:neuron projection"/>
    <property type="evidence" value="ECO:0007669"/>
    <property type="project" value="TreeGrafter"/>
</dbReference>
<dbReference type="Pfam" id="PF14781">
    <property type="entry name" value="BBS2_N"/>
    <property type="match status" value="1"/>
</dbReference>
<evidence type="ECO:0000313" key="14">
    <source>
        <dbReference type="Proteomes" id="UP000826195"/>
    </source>
</evidence>
<evidence type="ECO:0000259" key="10">
    <source>
        <dbReference type="Pfam" id="PF14783"/>
    </source>
</evidence>
<feature type="domain" description="Ciliary BBSome complex subunit 2 N-terminal" evidence="8">
    <location>
        <begin position="19"/>
        <end position="128"/>
    </location>
</feature>
<dbReference type="InterPro" id="IPR016616">
    <property type="entry name" value="Bardet-Biedl_syndrome_2_prot"/>
</dbReference>
<organism evidence="13 14">
    <name type="scientific">Cotesia glomerata</name>
    <name type="common">Lepidopteran parasitic wasp</name>
    <name type="synonym">Apanteles glomeratus</name>
    <dbReference type="NCBI Taxonomy" id="32391"/>
    <lineage>
        <taxon>Eukaryota</taxon>
        <taxon>Metazoa</taxon>
        <taxon>Ecdysozoa</taxon>
        <taxon>Arthropoda</taxon>
        <taxon>Hexapoda</taxon>
        <taxon>Insecta</taxon>
        <taxon>Pterygota</taxon>
        <taxon>Neoptera</taxon>
        <taxon>Endopterygota</taxon>
        <taxon>Hymenoptera</taxon>
        <taxon>Apocrita</taxon>
        <taxon>Ichneumonoidea</taxon>
        <taxon>Braconidae</taxon>
        <taxon>Microgastrinae</taxon>
        <taxon>Cotesia</taxon>
    </lineage>
</organism>
<dbReference type="PIRSF" id="PIRSF013684">
    <property type="entry name" value="BBS2"/>
    <property type="match status" value="1"/>
</dbReference>
<protein>
    <recommendedName>
        <fullName evidence="7">Bardet-Biedl syndrome 2 protein homolog</fullName>
    </recommendedName>
</protein>
<comment type="subcellular location">
    <subcellularLocation>
        <location evidence="1">Cell projection</location>
        <location evidence="1">Cilium</location>
    </subcellularLocation>
    <subcellularLocation>
        <location evidence="2">Cytoplasm</location>
        <location evidence="2">Cytoskeleton</location>
    </subcellularLocation>
</comment>
<feature type="domain" description="Ciliary BBSome complex subunit 2 middle region" evidence="10">
    <location>
        <begin position="167"/>
        <end position="274"/>
    </location>
</feature>
<keyword evidence="14" id="KW-1185">Reference proteome</keyword>
<dbReference type="GO" id="GO:0031514">
    <property type="term" value="C:motile cilium"/>
    <property type="evidence" value="ECO:0007669"/>
    <property type="project" value="TreeGrafter"/>
</dbReference>
<evidence type="ECO:0000259" key="12">
    <source>
        <dbReference type="Pfam" id="PF23353"/>
    </source>
</evidence>
<keyword evidence="3 7" id="KW-0963">Cytoplasm</keyword>
<dbReference type="PANTHER" id="PTHR32465:SF0">
    <property type="entry name" value="BARDET-BIEDL SYNDROME 2 PROTEIN"/>
    <property type="match status" value="1"/>
</dbReference>
<dbReference type="Pfam" id="PF14783">
    <property type="entry name" value="BBS2_Mid"/>
    <property type="match status" value="1"/>
</dbReference>
<dbReference type="PANTHER" id="PTHR32465">
    <property type="entry name" value="BARDET-BIEDL SYNDROME 2 PROTEIN"/>
    <property type="match status" value="1"/>
</dbReference>
<sequence length="697" mass="76886">MTAFTLNLDRKIVPALVVCGKFDGSHACLALATSSGNILVHSPHRQPPIGVNETPEENLEKRLKWNGELAELQIGKQILSLCTGRLTEDERDILLIGTSTHILAYQVEENADLFYKNIPDGVYSIVVGKLSWLSNQVTIIGSNCSITIIDGEGNEVFWTIMGGIVRSLAIFDFDGDGEFELVTGSEDCEIKVFKADLILWEIKETAPVTALLALPGRQFAYVVDNGTVGIYESGQRLWRIKSKHKVVSIRSFDVNGDGKLEIVTGWSSGKMDARSCLTGDVTFKIQLNSAVAGIVEADYRRTGRPDLVIVSVTGEVRGYGAGLMISTPEPGELIRKLFARKQALTTELKQRGANFQNYLGSKLAVNMFPSKGAVRLALAAGPGLLISCVIVFAEGLFEGETMVVHPAKPEEELEIELKPDKNMTVDIHVKVCMGTVNTDLYQVFEIVRQLPQFCMYEIISKPENVSEEFKNCGVLFEIAERLKRIALWLNQSFLLSKEFDVPDEGPAAAFIEIWLQGMRDNKIHCIRASAVGKASIQTEDMHFAGDIVQSLATYLGIQELGTEARFPAEEKKLCTALERVKGLREVDARLQADAAGDSNLLKNLVIRLEDARILSDVGGMKRRLLQLKNVNSDLMRENEIRTNSSRELTSTLKELNIGVRKASRLRVGRASTNTVSRCRAAIQDENSKALIQALQNG</sequence>
<dbReference type="Pfam" id="PF23353">
    <property type="entry name" value="BBS2_hp"/>
    <property type="match status" value="1"/>
</dbReference>
<dbReference type="InterPro" id="IPR015943">
    <property type="entry name" value="WD40/YVTN_repeat-like_dom_sf"/>
</dbReference>
<dbReference type="Proteomes" id="UP000826195">
    <property type="component" value="Unassembled WGS sequence"/>
</dbReference>
<evidence type="ECO:0000313" key="13">
    <source>
        <dbReference type="EMBL" id="KAH0549224.1"/>
    </source>
</evidence>
<feature type="domain" description="BBS2 platform" evidence="11">
    <location>
        <begin position="471"/>
        <end position="555"/>
    </location>
</feature>
<keyword evidence="6 7" id="KW-0966">Cell projection</keyword>
<comment type="caution">
    <text evidence="13">The sequence shown here is derived from an EMBL/GenBank/DDBJ whole genome shotgun (WGS) entry which is preliminary data.</text>
</comment>
<evidence type="ECO:0000256" key="3">
    <source>
        <dbReference type="ARBA" id="ARBA00022490"/>
    </source>
</evidence>
<dbReference type="SUPFAM" id="SSF50978">
    <property type="entry name" value="WD40 repeat-like"/>
    <property type="match status" value="1"/>
</dbReference>
<dbReference type="InterPro" id="IPR029430">
    <property type="entry name" value="BBS2_N"/>
</dbReference>
<dbReference type="InterPro" id="IPR055379">
    <property type="entry name" value="BBS2_pf_dom"/>
</dbReference>
<name>A0AAV7IBS1_COTGL</name>
<dbReference type="GO" id="GO:0036064">
    <property type="term" value="C:ciliary basal body"/>
    <property type="evidence" value="ECO:0007669"/>
    <property type="project" value="TreeGrafter"/>
</dbReference>
<keyword evidence="4 7" id="KW-0969">Cilium</keyword>
<evidence type="ECO:0000256" key="6">
    <source>
        <dbReference type="ARBA" id="ARBA00023273"/>
    </source>
</evidence>
<feature type="domain" description="BBS2 hairpin" evidence="12">
    <location>
        <begin position="567"/>
        <end position="664"/>
    </location>
</feature>